<dbReference type="PANTHER" id="PTHR30632:SF14">
    <property type="entry name" value="TUNGSTATE_MOLYBDATE_CHROMATE-BINDING PROTEIN MODA"/>
    <property type="match status" value="1"/>
</dbReference>
<dbReference type="InterPro" id="IPR005950">
    <property type="entry name" value="ModA"/>
</dbReference>
<evidence type="ECO:0000313" key="9">
    <source>
        <dbReference type="Proteomes" id="UP000295142"/>
    </source>
</evidence>
<comment type="subunit">
    <text evidence="5">The complex is composed of two ATP-binding proteins (ModC), two transmembrane proteins (ModB) and a solute-binding protein (ModA).</text>
</comment>
<dbReference type="PANTHER" id="PTHR30632">
    <property type="entry name" value="MOLYBDATE-BINDING PERIPLASMIC PROTEIN"/>
    <property type="match status" value="1"/>
</dbReference>
<evidence type="ECO:0000256" key="7">
    <source>
        <dbReference type="SAM" id="SignalP"/>
    </source>
</evidence>
<sequence length="254" mass="26296">MTSLKTALVAGTAALLVPLMLAAPVRAGEVIAAVAANFTEPANEIAARFTEATGHTVTMSFGPSGQFYTQITQGAPFEVFLSADAARPEKAEAEGLAVPGTRFTYAIGKLVLWSADTDLIDGTDAVLKSPDLAHVAIADPAAAPYGAAAVETMKALGVYDSLEPKLVTGKSISQAHQFAATGNAPVGFVALSQVIADGTGSRWMVPQELYAPIRQDAVLLKTGEGNEAATAWLDFLKGPEAAAIIEKYGYNVGE</sequence>
<organism evidence="8 9">
    <name type="scientific">Rhodovulum euryhalinum</name>
    <dbReference type="NCBI Taxonomy" id="35805"/>
    <lineage>
        <taxon>Bacteria</taxon>
        <taxon>Pseudomonadati</taxon>
        <taxon>Pseudomonadota</taxon>
        <taxon>Alphaproteobacteria</taxon>
        <taxon>Rhodobacterales</taxon>
        <taxon>Paracoccaceae</taxon>
        <taxon>Rhodovulum</taxon>
    </lineage>
</organism>
<dbReference type="FunFam" id="3.40.190.10:FF:000035">
    <property type="entry name" value="Molybdate ABC transporter substrate-binding protein"/>
    <property type="match status" value="1"/>
</dbReference>
<dbReference type="GO" id="GO:0046872">
    <property type="term" value="F:metal ion binding"/>
    <property type="evidence" value="ECO:0007669"/>
    <property type="project" value="UniProtKB-KW"/>
</dbReference>
<dbReference type="NCBIfam" id="TIGR01256">
    <property type="entry name" value="modA"/>
    <property type="match status" value="1"/>
</dbReference>
<accession>A0A4R2KQM6</accession>
<feature type="signal peptide" evidence="7">
    <location>
        <begin position="1"/>
        <end position="27"/>
    </location>
</feature>
<dbReference type="RefSeq" id="WP_132541214.1">
    <property type="nucleotide sequence ID" value="NZ_SLWW01000002.1"/>
</dbReference>
<keyword evidence="3 6" id="KW-0479">Metal-binding</keyword>
<dbReference type="InterPro" id="IPR050682">
    <property type="entry name" value="ModA/WtpA"/>
</dbReference>
<dbReference type="AlphaFoldDB" id="A0A4R2KQM6"/>
<evidence type="ECO:0000256" key="3">
    <source>
        <dbReference type="ARBA" id="ARBA00022723"/>
    </source>
</evidence>
<evidence type="ECO:0000256" key="1">
    <source>
        <dbReference type="ARBA" id="ARBA00009175"/>
    </source>
</evidence>
<evidence type="ECO:0000256" key="5">
    <source>
        <dbReference type="ARBA" id="ARBA00062515"/>
    </source>
</evidence>
<comment type="similarity">
    <text evidence="1">Belongs to the bacterial solute-binding protein ModA family.</text>
</comment>
<dbReference type="Proteomes" id="UP000295142">
    <property type="component" value="Unassembled WGS sequence"/>
</dbReference>
<evidence type="ECO:0000256" key="6">
    <source>
        <dbReference type="PIRSR" id="PIRSR004846-1"/>
    </source>
</evidence>
<keyword evidence="2 6" id="KW-0500">Molybdenum</keyword>
<evidence type="ECO:0000256" key="4">
    <source>
        <dbReference type="ARBA" id="ARBA00022729"/>
    </source>
</evidence>
<dbReference type="GO" id="GO:0030973">
    <property type="term" value="F:molybdate ion binding"/>
    <property type="evidence" value="ECO:0007669"/>
    <property type="project" value="InterPro"/>
</dbReference>
<evidence type="ECO:0000313" key="8">
    <source>
        <dbReference type="EMBL" id="TCO73246.1"/>
    </source>
</evidence>
<dbReference type="OrthoDB" id="9785015at2"/>
<dbReference type="SUPFAM" id="SSF53850">
    <property type="entry name" value="Periplasmic binding protein-like II"/>
    <property type="match status" value="1"/>
</dbReference>
<dbReference type="GO" id="GO:1901359">
    <property type="term" value="F:tungstate binding"/>
    <property type="evidence" value="ECO:0007669"/>
    <property type="project" value="UniProtKB-ARBA"/>
</dbReference>
<feature type="binding site" evidence="6">
    <location>
        <position position="64"/>
    </location>
    <ligand>
        <name>molybdate</name>
        <dbReference type="ChEBI" id="CHEBI:36264"/>
    </ligand>
</feature>
<comment type="caution">
    <text evidence="8">The sequence shown here is derived from an EMBL/GenBank/DDBJ whole genome shotgun (WGS) entry which is preliminary data.</text>
</comment>
<dbReference type="Pfam" id="PF13531">
    <property type="entry name" value="SBP_bac_11"/>
    <property type="match status" value="1"/>
</dbReference>
<protein>
    <submittedName>
        <fullName evidence="8">Molybdate transport system substrate-binding protein</fullName>
    </submittedName>
</protein>
<name>A0A4R2KQM6_9RHOB</name>
<dbReference type="InterPro" id="IPR044084">
    <property type="entry name" value="AvModA-like_subst-bd"/>
</dbReference>
<dbReference type="Gene3D" id="3.40.190.10">
    <property type="entry name" value="Periplasmic binding protein-like II"/>
    <property type="match status" value="2"/>
</dbReference>
<feature type="binding site" evidence="6">
    <location>
        <position position="172"/>
    </location>
    <ligand>
        <name>molybdate</name>
        <dbReference type="ChEBI" id="CHEBI:36264"/>
    </ligand>
</feature>
<reference evidence="8 9" key="1">
    <citation type="submission" date="2019-03" db="EMBL/GenBank/DDBJ databases">
        <title>Genomic Encyclopedia of Type Strains, Phase IV (KMG-IV): sequencing the most valuable type-strain genomes for metagenomic binning, comparative biology and taxonomic classification.</title>
        <authorList>
            <person name="Goeker M."/>
        </authorList>
    </citation>
    <scope>NUCLEOTIDE SEQUENCE [LARGE SCALE GENOMIC DNA]</scope>
    <source>
        <strain evidence="8 9">DSM 4868</strain>
    </source>
</reference>
<gene>
    <name evidence="8" type="ORF">EV655_1029</name>
</gene>
<dbReference type="EMBL" id="SLWW01000002">
    <property type="protein sequence ID" value="TCO73246.1"/>
    <property type="molecule type" value="Genomic_DNA"/>
</dbReference>
<keyword evidence="4 7" id="KW-0732">Signal</keyword>
<keyword evidence="9" id="KW-1185">Reference proteome</keyword>
<evidence type="ECO:0000256" key="2">
    <source>
        <dbReference type="ARBA" id="ARBA00022505"/>
    </source>
</evidence>
<proteinExistence type="inferred from homology"/>
<feature type="chain" id="PRO_5020451371" evidence="7">
    <location>
        <begin position="28"/>
        <end position="254"/>
    </location>
</feature>
<dbReference type="CDD" id="cd13539">
    <property type="entry name" value="PBP2_AvModA"/>
    <property type="match status" value="1"/>
</dbReference>
<dbReference type="PIRSF" id="PIRSF004846">
    <property type="entry name" value="ModA"/>
    <property type="match status" value="1"/>
</dbReference>
<dbReference type="GO" id="GO:0015689">
    <property type="term" value="P:molybdate ion transport"/>
    <property type="evidence" value="ECO:0007669"/>
    <property type="project" value="InterPro"/>
</dbReference>